<reference evidence="9 10" key="1">
    <citation type="submission" date="2011-07" db="EMBL/GenBank/DDBJ databases">
        <authorList>
            <person name="Coyne R."/>
            <person name="Brami D."/>
            <person name="Johnson J."/>
            <person name="Hostetler J."/>
            <person name="Hannick L."/>
            <person name="Clark T."/>
            <person name="Cassidy-Hanley D."/>
            <person name="Inman J."/>
        </authorList>
    </citation>
    <scope>NUCLEOTIDE SEQUENCE [LARGE SCALE GENOMIC DNA]</scope>
    <source>
        <strain evidence="9 10">G5</strain>
    </source>
</reference>
<comment type="catalytic activity">
    <reaction evidence="1">
        <text>Cleavage of peptide bonds with very broad specificity.</text>
        <dbReference type="EC" id="3.4.25.1"/>
    </reaction>
</comment>
<dbReference type="PRINTS" id="PR00141">
    <property type="entry name" value="PROTEASOME"/>
</dbReference>
<dbReference type="PROSITE" id="PS00854">
    <property type="entry name" value="PROTEASOME_BETA_1"/>
    <property type="match status" value="1"/>
</dbReference>
<keyword evidence="8" id="KW-0539">Nucleus</keyword>
<dbReference type="Proteomes" id="UP000008983">
    <property type="component" value="Unassembled WGS sequence"/>
</dbReference>
<sequence>MFQQPQADILAMPDSQDFMNNQQITTGTTIMAVVYDGGVLIGADSRTSSGQYIVDRVADKLDYVHDRIFCLRSGSAADTQTLCTYVRYYIDVHTVESGRRPAVKTAAKLFQNMIYEYKDNLSAAVIVAGVDDLLGPQIYNVNPNGSIFKQQCATGGSGSGYIYGFVDSNFKENMSLDEAKKFIKQAISLSMSRDGSSGGIMRLMNITKEKVEREFVDLKDLPYRLY</sequence>
<dbReference type="PROSITE" id="PS51476">
    <property type="entry name" value="PROTEASOME_BETA_2"/>
    <property type="match status" value="1"/>
</dbReference>
<dbReference type="OrthoDB" id="7854943at2759"/>
<evidence type="ECO:0000256" key="7">
    <source>
        <dbReference type="PIRSR" id="PIRSR600243-1"/>
    </source>
</evidence>
<dbReference type="PANTHER" id="PTHR32194">
    <property type="entry name" value="METALLOPROTEASE TLDD"/>
    <property type="match status" value="1"/>
</dbReference>
<keyword evidence="10" id="KW-1185">Reference proteome</keyword>
<proteinExistence type="inferred from homology"/>
<keyword evidence="2 8" id="KW-0963">Cytoplasm</keyword>
<protein>
    <recommendedName>
        <fullName evidence="8">Proteasome subunit beta</fullName>
    </recommendedName>
</protein>
<dbReference type="SUPFAM" id="SSF56235">
    <property type="entry name" value="N-terminal nucleophile aminohydrolases (Ntn hydrolases)"/>
    <property type="match status" value="1"/>
</dbReference>
<dbReference type="GO" id="GO:0019774">
    <property type="term" value="C:proteasome core complex, beta-subunit complex"/>
    <property type="evidence" value="ECO:0007669"/>
    <property type="project" value="UniProtKB-ARBA"/>
</dbReference>
<dbReference type="FunCoup" id="G0QU40">
    <property type="interactions" value="453"/>
</dbReference>
<keyword evidence="6 8" id="KW-0647">Proteasome</keyword>
<keyword evidence="5 9" id="KW-0378">Hydrolase</keyword>
<evidence type="ECO:0000256" key="8">
    <source>
        <dbReference type="RuleBase" id="RU004203"/>
    </source>
</evidence>
<dbReference type="GeneID" id="14907405"/>
<evidence type="ECO:0000256" key="6">
    <source>
        <dbReference type="ARBA" id="ARBA00022942"/>
    </source>
</evidence>
<evidence type="ECO:0000313" key="10">
    <source>
        <dbReference type="Proteomes" id="UP000008983"/>
    </source>
</evidence>
<dbReference type="InterPro" id="IPR016050">
    <property type="entry name" value="Proteasome_bsu_CS"/>
</dbReference>
<gene>
    <name evidence="9" type="ORF">IMG5_114730</name>
</gene>
<evidence type="ECO:0000256" key="3">
    <source>
        <dbReference type="ARBA" id="ARBA00022670"/>
    </source>
</evidence>
<evidence type="ECO:0000256" key="2">
    <source>
        <dbReference type="ARBA" id="ARBA00022490"/>
    </source>
</evidence>
<comment type="subcellular location">
    <subcellularLocation>
        <location evidence="8">Cytoplasm</location>
    </subcellularLocation>
    <subcellularLocation>
        <location evidence="8">Nucleus</location>
    </subcellularLocation>
</comment>
<dbReference type="STRING" id="857967.G0QU40"/>
<dbReference type="InterPro" id="IPR023333">
    <property type="entry name" value="Proteasome_suB-type"/>
</dbReference>
<dbReference type="GO" id="GO:0051603">
    <property type="term" value="P:proteolysis involved in protein catabolic process"/>
    <property type="evidence" value="ECO:0007669"/>
    <property type="project" value="InterPro"/>
</dbReference>
<dbReference type="RefSeq" id="XP_004034750.1">
    <property type="nucleotide sequence ID" value="XM_004034702.1"/>
</dbReference>
<dbReference type="GO" id="GO:0004298">
    <property type="term" value="F:threonine-type endopeptidase activity"/>
    <property type="evidence" value="ECO:0007669"/>
    <property type="project" value="UniProtKB-KW"/>
</dbReference>
<comment type="function">
    <text evidence="8">Component of the proteasome, a multicatalytic proteinase complex which is characterized by its ability to cleave peptides with Arg, Phe, Tyr, Leu, and Glu adjacent to the leaving group at neutral or slightly basic pH. The proteasome has an ATP-dependent proteolytic activity.</text>
</comment>
<dbReference type="MEROPS" id="T01.010"/>
<comment type="similarity">
    <text evidence="8">Belongs to the peptidase T1B family.</text>
</comment>
<accession>G0QU40</accession>
<dbReference type="GO" id="GO:0005737">
    <property type="term" value="C:cytoplasm"/>
    <property type="evidence" value="ECO:0007669"/>
    <property type="project" value="UniProtKB-SubCell"/>
</dbReference>
<evidence type="ECO:0000256" key="5">
    <source>
        <dbReference type="ARBA" id="ARBA00022801"/>
    </source>
</evidence>
<dbReference type="AlphaFoldDB" id="G0QU40"/>
<dbReference type="InterPro" id="IPR000243">
    <property type="entry name" value="Pept_T1A_subB"/>
</dbReference>
<evidence type="ECO:0000313" key="9">
    <source>
        <dbReference type="EMBL" id="EGR31264.1"/>
    </source>
</evidence>
<feature type="active site" description="Nucleophile" evidence="7">
    <location>
        <position position="28"/>
    </location>
</feature>
<name>G0QU40_ICHMU</name>
<dbReference type="eggNOG" id="KOG0174">
    <property type="taxonomic scope" value="Eukaryota"/>
</dbReference>
<keyword evidence="4" id="KW-0888">Threonine protease</keyword>
<comment type="subunit">
    <text evidence="8">Component of the proteasome complex.</text>
</comment>
<evidence type="ECO:0000256" key="4">
    <source>
        <dbReference type="ARBA" id="ARBA00022698"/>
    </source>
</evidence>
<organism evidence="9 10">
    <name type="scientific">Ichthyophthirius multifiliis</name>
    <name type="common">White spot disease agent</name>
    <name type="synonym">Ich</name>
    <dbReference type="NCBI Taxonomy" id="5932"/>
    <lineage>
        <taxon>Eukaryota</taxon>
        <taxon>Sar</taxon>
        <taxon>Alveolata</taxon>
        <taxon>Ciliophora</taxon>
        <taxon>Intramacronucleata</taxon>
        <taxon>Oligohymenophorea</taxon>
        <taxon>Hymenostomatida</taxon>
        <taxon>Ophryoglenina</taxon>
        <taxon>Ichthyophthirius</taxon>
    </lineage>
</organism>
<dbReference type="EMBL" id="GL983899">
    <property type="protein sequence ID" value="EGR31264.1"/>
    <property type="molecule type" value="Genomic_DNA"/>
</dbReference>
<dbReference type="PANTHER" id="PTHR32194:SF0">
    <property type="entry name" value="ATP-DEPENDENT PROTEASE SUBUNIT HSLV"/>
    <property type="match status" value="1"/>
</dbReference>
<dbReference type="InterPro" id="IPR029055">
    <property type="entry name" value="Ntn_hydrolases_N"/>
</dbReference>
<evidence type="ECO:0000256" key="1">
    <source>
        <dbReference type="ARBA" id="ARBA00001198"/>
    </source>
</evidence>
<dbReference type="Gene3D" id="3.60.20.10">
    <property type="entry name" value="Glutamine Phosphoribosylpyrophosphate, subunit 1, domain 1"/>
    <property type="match status" value="1"/>
</dbReference>
<dbReference type="OMA" id="TFIYGYC"/>
<dbReference type="Pfam" id="PF00227">
    <property type="entry name" value="Proteasome"/>
    <property type="match status" value="1"/>
</dbReference>
<keyword evidence="3" id="KW-0645">Protease</keyword>
<dbReference type="GO" id="GO:0005634">
    <property type="term" value="C:nucleus"/>
    <property type="evidence" value="ECO:0007669"/>
    <property type="project" value="UniProtKB-SubCell"/>
</dbReference>
<dbReference type="InParanoid" id="G0QU40"/>
<dbReference type="CDD" id="cd03762">
    <property type="entry name" value="proteasome_beta_type_6"/>
    <property type="match status" value="1"/>
</dbReference>
<dbReference type="InterPro" id="IPR001353">
    <property type="entry name" value="Proteasome_sua/b"/>
</dbReference>